<dbReference type="Proteomes" id="UP000199144">
    <property type="component" value="Unassembled WGS sequence"/>
</dbReference>
<keyword evidence="3" id="KW-0238">DNA-binding</keyword>
<dbReference type="Gene3D" id="3.90.220.20">
    <property type="entry name" value="DNA methylase specificity domains"/>
    <property type="match status" value="2"/>
</dbReference>
<dbReference type="InterPro" id="IPR000055">
    <property type="entry name" value="Restrct_endonuc_typeI_TRD"/>
</dbReference>
<evidence type="ECO:0000256" key="5">
    <source>
        <dbReference type="SAM" id="MobiDB-lite"/>
    </source>
</evidence>
<dbReference type="CDD" id="cd17267">
    <property type="entry name" value="RMtype1_S_EcoAO83I-TRD1-CR1_like"/>
    <property type="match status" value="1"/>
</dbReference>
<comment type="similarity">
    <text evidence="1">Belongs to the type-I restriction system S methylase family.</text>
</comment>
<evidence type="ECO:0000256" key="3">
    <source>
        <dbReference type="ARBA" id="ARBA00023125"/>
    </source>
</evidence>
<accession>A0A1I4ITG4</accession>
<dbReference type="EMBL" id="FOTQ01000001">
    <property type="protein sequence ID" value="SFL57367.1"/>
    <property type="molecule type" value="Genomic_DNA"/>
</dbReference>
<dbReference type="GO" id="GO:0009307">
    <property type="term" value="P:DNA restriction-modification system"/>
    <property type="evidence" value="ECO:0007669"/>
    <property type="project" value="UniProtKB-KW"/>
</dbReference>
<evidence type="ECO:0000256" key="4">
    <source>
        <dbReference type="SAM" id="Coils"/>
    </source>
</evidence>
<organism evidence="7 8">
    <name type="scientific">Shimia aestuarii</name>
    <dbReference type="NCBI Taxonomy" id="254406"/>
    <lineage>
        <taxon>Bacteria</taxon>
        <taxon>Pseudomonadati</taxon>
        <taxon>Pseudomonadota</taxon>
        <taxon>Alphaproteobacteria</taxon>
        <taxon>Rhodobacterales</taxon>
        <taxon>Roseobacteraceae</taxon>
    </lineage>
</organism>
<gene>
    <name evidence="7" type="ORF">SAMN04488042_101730</name>
</gene>
<feature type="region of interest" description="Disordered" evidence="5">
    <location>
        <begin position="219"/>
        <end position="240"/>
    </location>
</feature>
<keyword evidence="4" id="KW-0175">Coiled coil</keyword>
<dbReference type="Pfam" id="PF01420">
    <property type="entry name" value="Methylase_S"/>
    <property type="match status" value="2"/>
</dbReference>
<dbReference type="GO" id="GO:0003677">
    <property type="term" value="F:DNA binding"/>
    <property type="evidence" value="ECO:0007669"/>
    <property type="project" value="UniProtKB-KW"/>
</dbReference>
<keyword evidence="8" id="KW-1185">Reference proteome</keyword>
<feature type="domain" description="Type I restriction modification DNA specificity" evidence="6">
    <location>
        <begin position="190"/>
        <end position="332"/>
    </location>
</feature>
<protein>
    <submittedName>
        <fullName evidence="7">Type I restriction enzyme, S subunit</fullName>
    </submittedName>
</protein>
<evidence type="ECO:0000256" key="2">
    <source>
        <dbReference type="ARBA" id="ARBA00022747"/>
    </source>
</evidence>
<dbReference type="InterPro" id="IPR051212">
    <property type="entry name" value="Type-I_RE_S_subunit"/>
</dbReference>
<keyword evidence="2" id="KW-0680">Restriction system</keyword>
<dbReference type="RefSeq" id="WP_207502886.1">
    <property type="nucleotide sequence ID" value="NZ_FOTQ01000001.1"/>
</dbReference>
<feature type="domain" description="Type I restriction modification DNA specificity" evidence="6">
    <location>
        <begin position="8"/>
        <end position="153"/>
    </location>
</feature>
<dbReference type="SUPFAM" id="SSF116734">
    <property type="entry name" value="DNA methylase specificity domain"/>
    <property type="match status" value="2"/>
</dbReference>
<dbReference type="InterPro" id="IPR044946">
    <property type="entry name" value="Restrct_endonuc_typeI_TRD_sf"/>
</dbReference>
<feature type="coiled-coil region" evidence="4">
    <location>
        <begin position="154"/>
        <end position="181"/>
    </location>
</feature>
<sequence length="364" mass="40714">MKDIAEFGWPTKPLGDLVDVLDRLRKPITKKDRKAGPYPYYGATGVLDHVDGYLFDEPLVLIGEDGAKWEAGANSAFAIEGKTWVNNHAHVIRPHRDQVLDGWLIYYLNGADLMPFISGMTVPKLNQGRLREIPIPLPPLEEQQRIVAVLDEAFEGLVRARAHAEANLQNAQELLKSARSVALDPPETQEGWHRLKLGDVATLQRGFDLPKRLRTRGRFPLVTSSGPTDTHSQAKVKGPGVVTGRSGSIGNVFFIEEDFWPLNTALYVKDFHGNEPRFVFHMLKSFNLARFASGAGVPTLNRNDVHYEVVELPKSRDAQKKIVEHMDAISEQIGRAEVLYEAKLQDLEDLRQSLVQKAFAGELT</sequence>
<evidence type="ECO:0000256" key="1">
    <source>
        <dbReference type="ARBA" id="ARBA00010923"/>
    </source>
</evidence>
<dbReference type="STRING" id="254406.SAMN04488042_101730"/>
<dbReference type="PANTHER" id="PTHR43140:SF1">
    <property type="entry name" value="TYPE I RESTRICTION ENZYME ECOKI SPECIFICITY SUBUNIT"/>
    <property type="match status" value="1"/>
</dbReference>
<dbReference type="CDD" id="cd17262">
    <property type="entry name" value="RMtype1_S_Aco12261I-TRD2-CR2"/>
    <property type="match status" value="1"/>
</dbReference>
<evidence type="ECO:0000313" key="7">
    <source>
        <dbReference type="EMBL" id="SFL57367.1"/>
    </source>
</evidence>
<reference evidence="7 8" key="1">
    <citation type="submission" date="2016-10" db="EMBL/GenBank/DDBJ databases">
        <authorList>
            <person name="de Groot N.N."/>
        </authorList>
    </citation>
    <scope>NUCLEOTIDE SEQUENCE [LARGE SCALE GENOMIC DNA]</scope>
    <source>
        <strain evidence="7 8">DSM 15283</strain>
    </source>
</reference>
<dbReference type="AlphaFoldDB" id="A0A1I4ITG4"/>
<feature type="compositionally biased region" description="Polar residues" evidence="5">
    <location>
        <begin position="222"/>
        <end position="233"/>
    </location>
</feature>
<evidence type="ECO:0000259" key="6">
    <source>
        <dbReference type="Pfam" id="PF01420"/>
    </source>
</evidence>
<evidence type="ECO:0000313" key="8">
    <source>
        <dbReference type="Proteomes" id="UP000199144"/>
    </source>
</evidence>
<dbReference type="PANTHER" id="PTHR43140">
    <property type="entry name" value="TYPE-1 RESTRICTION ENZYME ECOKI SPECIFICITY PROTEIN"/>
    <property type="match status" value="1"/>
</dbReference>
<name>A0A1I4ITG4_9RHOB</name>
<proteinExistence type="inferred from homology"/>